<dbReference type="AlphaFoldDB" id="A0A915JZD0"/>
<name>A0A915JZD0_ROMCU</name>
<accession>A0A915JZD0</accession>
<dbReference type="WBParaSite" id="nRc.2.0.1.t31856-RA">
    <property type="protein sequence ID" value="nRc.2.0.1.t31856-RA"/>
    <property type="gene ID" value="nRc.2.0.1.g31856"/>
</dbReference>
<evidence type="ECO:0000313" key="1">
    <source>
        <dbReference type="Proteomes" id="UP000887565"/>
    </source>
</evidence>
<proteinExistence type="predicted"/>
<evidence type="ECO:0000313" key="2">
    <source>
        <dbReference type="WBParaSite" id="nRc.2.0.1.t31856-RA"/>
    </source>
</evidence>
<dbReference type="Proteomes" id="UP000887565">
    <property type="component" value="Unplaced"/>
</dbReference>
<keyword evidence="1" id="KW-1185">Reference proteome</keyword>
<organism evidence="1 2">
    <name type="scientific">Romanomermis culicivorax</name>
    <name type="common">Nematode worm</name>
    <dbReference type="NCBI Taxonomy" id="13658"/>
    <lineage>
        <taxon>Eukaryota</taxon>
        <taxon>Metazoa</taxon>
        <taxon>Ecdysozoa</taxon>
        <taxon>Nematoda</taxon>
        <taxon>Enoplea</taxon>
        <taxon>Dorylaimia</taxon>
        <taxon>Mermithida</taxon>
        <taxon>Mermithoidea</taxon>
        <taxon>Mermithidae</taxon>
        <taxon>Romanomermis</taxon>
    </lineage>
</organism>
<reference evidence="2" key="1">
    <citation type="submission" date="2022-11" db="UniProtKB">
        <authorList>
            <consortium name="WormBaseParasite"/>
        </authorList>
    </citation>
    <scope>IDENTIFICATION</scope>
</reference>
<sequence>MFLASTSLFEIIRFMLCMFKRKLFTVFGGVCASFVEVRDAATYQKKNQHCSMIKILGSLESTLSVLALKNDHYRDSDHLLLCDSLERKFFILNPLTGSSVIDGFRYRKEYLNENFPRLLCQLSATKFLFLECQCFGSSLDDLRMCEHSLIMRDLRDRSIIGRLNLSVVDQCEIWANAGGQILMRTLTPDGVRRCRIFDLFFRVESSELCSKELFFEEDSDLSFGCRKCACLKIGSDCFLIYFLTINEKQAFVGEVALWKVDFEERNPPFRRILLAPDSNSKMPPENLHNFQGPYLFDQDLFFLNYERENEKMIFFVLNFDGERFSWKSWTKETCISNFHPRNGVFVKNDHHELYWVQEEMISKHRIYKLGIDGRPSTLKRYAEKMLELSQNSFSSPLFSLNADDWLYDPKIYTVTICKLQAKFFDKFCWNILKMADTTFECEIKLSKIPTKFEITFKDEWSMNNFLNECRREMEENLNPGANWIVEIYDNLCYYNNSAPIFISMPYDFVFL</sequence>
<protein>
    <submittedName>
        <fullName evidence="2">F-box associated domain-containing protein</fullName>
    </submittedName>
</protein>